<organism evidence="2 3">
    <name type="scientific">Colletotrichum kahawae</name>
    <name type="common">Coffee berry disease fungus</name>
    <dbReference type="NCBI Taxonomy" id="34407"/>
    <lineage>
        <taxon>Eukaryota</taxon>
        <taxon>Fungi</taxon>
        <taxon>Dikarya</taxon>
        <taxon>Ascomycota</taxon>
        <taxon>Pezizomycotina</taxon>
        <taxon>Sordariomycetes</taxon>
        <taxon>Hypocreomycetidae</taxon>
        <taxon>Glomerellales</taxon>
        <taxon>Glomerellaceae</taxon>
        <taxon>Colletotrichum</taxon>
        <taxon>Colletotrichum gloeosporioides species complex</taxon>
    </lineage>
</organism>
<protein>
    <submittedName>
        <fullName evidence="2">Uncharacterized protein</fullName>
    </submittedName>
</protein>
<evidence type="ECO:0000313" key="2">
    <source>
        <dbReference type="EMBL" id="KAK2761459.1"/>
    </source>
</evidence>
<dbReference type="Proteomes" id="UP001281614">
    <property type="component" value="Unassembled WGS sequence"/>
</dbReference>
<gene>
    <name evidence="2" type="ORF">CKAH01_16333</name>
</gene>
<sequence>MDSGLSSRKTSKYVGRYVTNPSPQTPINNIKIPFNDSTGLAAISIHMHHYVREEHYSVIIQGSPLHGPIHMPSMAYSVGILCTMALENQRLSVEGPPFRTCLS</sequence>
<keyword evidence="3" id="KW-1185">Reference proteome</keyword>
<dbReference type="EMBL" id="VYYT01000161">
    <property type="protein sequence ID" value="KAK2761459.1"/>
    <property type="molecule type" value="Genomic_DNA"/>
</dbReference>
<feature type="region of interest" description="Disordered" evidence="1">
    <location>
        <begin position="1"/>
        <end position="20"/>
    </location>
</feature>
<evidence type="ECO:0000313" key="3">
    <source>
        <dbReference type="Proteomes" id="UP001281614"/>
    </source>
</evidence>
<dbReference type="AlphaFoldDB" id="A0AAD9YFX0"/>
<evidence type="ECO:0000256" key="1">
    <source>
        <dbReference type="SAM" id="MobiDB-lite"/>
    </source>
</evidence>
<accession>A0AAD9YFX0</accession>
<reference evidence="2" key="1">
    <citation type="submission" date="2023-02" db="EMBL/GenBank/DDBJ databases">
        <title>Colletotrichum kahawae CIFC_Que2 genome sequencing and assembly.</title>
        <authorList>
            <person name="Baroncelli R."/>
        </authorList>
    </citation>
    <scope>NUCLEOTIDE SEQUENCE</scope>
    <source>
        <strain evidence="2">CIFC_Que2</strain>
    </source>
</reference>
<proteinExistence type="predicted"/>
<comment type="caution">
    <text evidence="2">The sequence shown here is derived from an EMBL/GenBank/DDBJ whole genome shotgun (WGS) entry which is preliminary data.</text>
</comment>
<name>A0AAD9YFX0_COLKA</name>